<dbReference type="GO" id="GO:0008270">
    <property type="term" value="F:zinc ion binding"/>
    <property type="evidence" value="ECO:0007669"/>
    <property type="project" value="UniProtKB-KW"/>
</dbReference>
<dbReference type="EMBL" id="JBHFFA010000008">
    <property type="protein sequence ID" value="KAL2608389.1"/>
    <property type="molecule type" value="Genomic_DNA"/>
</dbReference>
<proteinExistence type="predicted"/>
<dbReference type="AlphaFoldDB" id="A0ABD1XHG0"/>
<accession>A0ABD1XHG0</accession>
<keyword evidence="1" id="KW-0479">Metal-binding</keyword>
<keyword evidence="1" id="KW-0862">Zinc</keyword>
<organism evidence="4 5">
    <name type="scientific">Riccia fluitans</name>
    <dbReference type="NCBI Taxonomy" id="41844"/>
    <lineage>
        <taxon>Eukaryota</taxon>
        <taxon>Viridiplantae</taxon>
        <taxon>Streptophyta</taxon>
        <taxon>Embryophyta</taxon>
        <taxon>Marchantiophyta</taxon>
        <taxon>Marchantiopsida</taxon>
        <taxon>Marchantiidae</taxon>
        <taxon>Marchantiales</taxon>
        <taxon>Ricciaceae</taxon>
        <taxon>Riccia</taxon>
    </lineage>
</organism>
<evidence type="ECO:0000259" key="3">
    <source>
        <dbReference type="PROSITE" id="PS50158"/>
    </source>
</evidence>
<dbReference type="InterPro" id="IPR036875">
    <property type="entry name" value="Znf_CCHC_sf"/>
</dbReference>
<evidence type="ECO:0000256" key="2">
    <source>
        <dbReference type="SAM" id="MobiDB-lite"/>
    </source>
</evidence>
<evidence type="ECO:0000313" key="4">
    <source>
        <dbReference type="EMBL" id="KAL2608389.1"/>
    </source>
</evidence>
<feature type="region of interest" description="Disordered" evidence="2">
    <location>
        <begin position="128"/>
        <end position="168"/>
    </location>
</feature>
<gene>
    <name evidence="4" type="ORF">R1flu_026962</name>
</gene>
<dbReference type="Proteomes" id="UP001605036">
    <property type="component" value="Unassembled WGS sequence"/>
</dbReference>
<keyword evidence="5" id="KW-1185">Reference proteome</keyword>
<reference evidence="4 5" key="1">
    <citation type="submission" date="2024-09" db="EMBL/GenBank/DDBJ databases">
        <title>Chromosome-scale assembly of Riccia fluitans.</title>
        <authorList>
            <person name="Paukszto L."/>
            <person name="Sawicki J."/>
            <person name="Karawczyk K."/>
            <person name="Piernik-Szablinska J."/>
            <person name="Szczecinska M."/>
            <person name="Mazdziarz M."/>
        </authorList>
    </citation>
    <scope>NUCLEOTIDE SEQUENCE [LARGE SCALE GENOMIC DNA]</scope>
    <source>
        <strain evidence="4">Rf_01</strain>
        <tissue evidence="4">Aerial parts of the thallus</tissue>
    </source>
</reference>
<dbReference type="InterPro" id="IPR001878">
    <property type="entry name" value="Znf_CCHC"/>
</dbReference>
<protein>
    <recommendedName>
        <fullName evidence="3">CCHC-type domain-containing protein</fullName>
    </recommendedName>
</protein>
<evidence type="ECO:0000256" key="1">
    <source>
        <dbReference type="PROSITE-ProRule" id="PRU00047"/>
    </source>
</evidence>
<dbReference type="Pfam" id="PF00098">
    <property type="entry name" value="zf-CCHC"/>
    <property type="match status" value="1"/>
</dbReference>
<keyword evidence="1" id="KW-0863">Zinc-finger</keyword>
<comment type="caution">
    <text evidence="4">The sequence shown here is derived from an EMBL/GenBank/DDBJ whole genome shotgun (WGS) entry which is preliminary data.</text>
</comment>
<dbReference type="SUPFAM" id="SSF57756">
    <property type="entry name" value="Retrovirus zinc finger-like domains"/>
    <property type="match status" value="1"/>
</dbReference>
<sequence length="168" mass="18526">MTGASSTGPKFVPQRHNPLEYDGGRSLFPTATRVTRLVPIKQVQCFHCGEKGHYANNCPNPRKQGGGVYDRLCQNCHTPWHTAPQCPKPMISRPKVQFVEVPSTSGPKTTPDMNVQTIGWEMAPTIAKEQPGSETRPSDPMPTSSPCYISDEKSGLEGWPSDSEWMVN</sequence>
<feature type="domain" description="CCHC-type" evidence="3">
    <location>
        <begin position="45"/>
        <end position="60"/>
    </location>
</feature>
<dbReference type="PROSITE" id="PS50158">
    <property type="entry name" value="ZF_CCHC"/>
    <property type="match status" value="1"/>
</dbReference>
<dbReference type="Gene3D" id="4.10.60.10">
    <property type="entry name" value="Zinc finger, CCHC-type"/>
    <property type="match status" value="1"/>
</dbReference>
<dbReference type="SMART" id="SM00343">
    <property type="entry name" value="ZnF_C2HC"/>
    <property type="match status" value="2"/>
</dbReference>
<feature type="region of interest" description="Disordered" evidence="2">
    <location>
        <begin position="1"/>
        <end position="24"/>
    </location>
</feature>
<evidence type="ECO:0000313" key="5">
    <source>
        <dbReference type="Proteomes" id="UP001605036"/>
    </source>
</evidence>
<name>A0ABD1XHG0_9MARC</name>